<evidence type="ECO:0000313" key="2">
    <source>
        <dbReference type="Proteomes" id="UP001604336"/>
    </source>
</evidence>
<dbReference type="EMBL" id="JBFOLK010000012">
    <property type="protein sequence ID" value="KAL2471741.1"/>
    <property type="molecule type" value="Genomic_DNA"/>
</dbReference>
<protein>
    <submittedName>
        <fullName evidence="1">DNA polymerase</fullName>
    </submittedName>
</protein>
<keyword evidence="2" id="KW-1185">Reference proteome</keyword>
<proteinExistence type="predicted"/>
<accession>A0ABD1Q6B8</accession>
<name>A0ABD1Q6B8_9LAMI</name>
<comment type="caution">
    <text evidence="1">The sequence shown here is derived from an EMBL/GenBank/DDBJ whole genome shotgun (WGS) entry which is preliminary data.</text>
</comment>
<reference evidence="2" key="1">
    <citation type="submission" date="2024-07" db="EMBL/GenBank/DDBJ databases">
        <title>Two chromosome-level genome assemblies of Korean endemic species Abeliophyllum distichum and Forsythia ovata (Oleaceae).</title>
        <authorList>
            <person name="Jang H."/>
        </authorList>
    </citation>
    <scope>NUCLEOTIDE SEQUENCE [LARGE SCALE GENOMIC DNA]</scope>
</reference>
<sequence>MGKQRISNMFTSSMFKKNMEDNKATSLSSDSIVDDVIAEFALDENERQRRRRGNLNNLRNFTLGNLNDALVKSEKPVIGVLILMLQMKIMISCGSSVNGESLRHLEQCESILGKEKVMPKVIPVSLLV</sequence>
<gene>
    <name evidence="1" type="ORF">Adt_39877</name>
</gene>
<dbReference type="AlphaFoldDB" id="A0ABD1Q6B8"/>
<organism evidence="1 2">
    <name type="scientific">Abeliophyllum distichum</name>
    <dbReference type="NCBI Taxonomy" id="126358"/>
    <lineage>
        <taxon>Eukaryota</taxon>
        <taxon>Viridiplantae</taxon>
        <taxon>Streptophyta</taxon>
        <taxon>Embryophyta</taxon>
        <taxon>Tracheophyta</taxon>
        <taxon>Spermatophyta</taxon>
        <taxon>Magnoliopsida</taxon>
        <taxon>eudicotyledons</taxon>
        <taxon>Gunneridae</taxon>
        <taxon>Pentapetalae</taxon>
        <taxon>asterids</taxon>
        <taxon>lamiids</taxon>
        <taxon>Lamiales</taxon>
        <taxon>Oleaceae</taxon>
        <taxon>Forsythieae</taxon>
        <taxon>Abeliophyllum</taxon>
    </lineage>
</organism>
<dbReference type="Proteomes" id="UP001604336">
    <property type="component" value="Unassembled WGS sequence"/>
</dbReference>
<evidence type="ECO:0000313" key="1">
    <source>
        <dbReference type="EMBL" id="KAL2471741.1"/>
    </source>
</evidence>